<keyword evidence="3" id="KW-1185">Reference proteome</keyword>
<dbReference type="AlphaFoldDB" id="H1YGX7"/>
<dbReference type="RefSeq" id="WP_008507817.1">
    <property type="nucleotide sequence ID" value="NZ_CM001403.1"/>
</dbReference>
<evidence type="ECO:0000313" key="2">
    <source>
        <dbReference type="EMBL" id="EHQ27386.1"/>
    </source>
</evidence>
<dbReference type="eggNOG" id="COG4634">
    <property type="taxonomic scope" value="Bacteria"/>
</dbReference>
<sequence length="107" mass="12234">MKLLLDENLPKRLKADLTPHEVYTVRDLGWNGIKNGELLKLMQKDEFDVLLTFDKNIQYQQNFQKYPLPVLVLNARDNTYLTLSQLVPQIIAVLNGTLQPGGTIVNI</sequence>
<name>H1YGX7_9SPHI</name>
<protein>
    <recommendedName>
        <fullName evidence="1">DUF5615 domain-containing protein</fullName>
    </recommendedName>
</protein>
<accession>H1YGX7</accession>
<feature type="domain" description="DUF5615" evidence="1">
    <location>
        <begin position="1"/>
        <end position="99"/>
    </location>
</feature>
<proteinExistence type="predicted"/>
<organism evidence="2 3">
    <name type="scientific">Mucilaginibacter paludis DSM 18603</name>
    <dbReference type="NCBI Taxonomy" id="714943"/>
    <lineage>
        <taxon>Bacteria</taxon>
        <taxon>Pseudomonadati</taxon>
        <taxon>Bacteroidota</taxon>
        <taxon>Sphingobacteriia</taxon>
        <taxon>Sphingobacteriales</taxon>
        <taxon>Sphingobacteriaceae</taxon>
        <taxon>Mucilaginibacter</taxon>
    </lineage>
</organism>
<dbReference type="Proteomes" id="UP000002774">
    <property type="component" value="Chromosome"/>
</dbReference>
<dbReference type="EMBL" id="CM001403">
    <property type="protein sequence ID" value="EHQ27386.1"/>
    <property type="molecule type" value="Genomic_DNA"/>
</dbReference>
<evidence type="ECO:0000313" key="3">
    <source>
        <dbReference type="Proteomes" id="UP000002774"/>
    </source>
</evidence>
<evidence type="ECO:0000259" key="1">
    <source>
        <dbReference type="Pfam" id="PF18480"/>
    </source>
</evidence>
<gene>
    <name evidence="2" type="ORF">Mucpa_3282</name>
</gene>
<dbReference type="STRING" id="714943.Mucpa_3282"/>
<dbReference type="InterPro" id="IPR041049">
    <property type="entry name" value="DUF5615"/>
</dbReference>
<dbReference type="Pfam" id="PF18480">
    <property type="entry name" value="DUF5615"/>
    <property type="match status" value="1"/>
</dbReference>
<dbReference type="HOGENOM" id="CLU_156527_0_0_10"/>
<reference evidence="2" key="1">
    <citation type="submission" date="2011-09" db="EMBL/GenBank/DDBJ databases">
        <title>The permanent draft genome of Mucilaginibacter paludis DSM 18603.</title>
        <authorList>
            <consortium name="US DOE Joint Genome Institute (JGI-PGF)"/>
            <person name="Lucas S."/>
            <person name="Han J."/>
            <person name="Lapidus A."/>
            <person name="Bruce D."/>
            <person name="Goodwin L."/>
            <person name="Pitluck S."/>
            <person name="Peters L."/>
            <person name="Kyrpides N."/>
            <person name="Mavromatis K."/>
            <person name="Ivanova N."/>
            <person name="Mikhailova N."/>
            <person name="Held B."/>
            <person name="Detter J.C."/>
            <person name="Tapia R."/>
            <person name="Han C."/>
            <person name="Land M."/>
            <person name="Hauser L."/>
            <person name="Markowitz V."/>
            <person name="Cheng J.-F."/>
            <person name="Hugenholtz P."/>
            <person name="Woyke T."/>
            <person name="Wu D."/>
            <person name="Tindall B."/>
            <person name="Brambilla E."/>
            <person name="Klenk H.-P."/>
            <person name="Eisen J.A."/>
        </authorList>
    </citation>
    <scope>NUCLEOTIDE SEQUENCE [LARGE SCALE GENOMIC DNA]</scope>
    <source>
        <strain evidence="2">DSM 18603</strain>
    </source>
</reference>
<dbReference type="OrthoDB" id="8085537at2"/>